<dbReference type="GO" id="GO:0031956">
    <property type="term" value="F:medium-chain fatty acid-CoA ligase activity"/>
    <property type="evidence" value="ECO:0007669"/>
    <property type="project" value="TreeGrafter"/>
</dbReference>
<name>A0A4C1V814_EUMVA</name>
<dbReference type="InterPro" id="IPR042099">
    <property type="entry name" value="ANL_N_sf"/>
</dbReference>
<dbReference type="SUPFAM" id="SSF56801">
    <property type="entry name" value="Acetyl-CoA synthetase-like"/>
    <property type="match status" value="1"/>
</dbReference>
<dbReference type="PANTHER" id="PTHR43201">
    <property type="entry name" value="ACYL-COA SYNTHETASE"/>
    <property type="match status" value="1"/>
</dbReference>
<dbReference type="Proteomes" id="UP000299102">
    <property type="component" value="Unassembled WGS sequence"/>
</dbReference>
<evidence type="ECO:0000259" key="2">
    <source>
        <dbReference type="Pfam" id="PF13193"/>
    </source>
</evidence>
<sequence>MWNRLQQVRQHLVARELLPRRYEDSSLNALPAFCMNTHFLRAGKYPVPPLPTCSREASPVFVSGTSLPSRVPCAISLDRLSLGSKDSLKDIDDFEWKQSRIDYHTKSKDNVYEGELLLKGPGVFTRYLNRAAELNILDFTEDGWFRTGDIALFDGERFKILGRTSVDIIKTGGYKVSALHVESVILENPNIVDAAVVGIENESYGEIVAAVIVLKPNVKMTLKELKNEAGKKLAPYQLPKTMLIVNEMPRNNMGKLNKKEIKKMLLKENMLKE</sequence>
<organism evidence="3 4">
    <name type="scientific">Eumeta variegata</name>
    <name type="common">Bagworm moth</name>
    <name type="synonym">Eumeta japonica</name>
    <dbReference type="NCBI Taxonomy" id="151549"/>
    <lineage>
        <taxon>Eukaryota</taxon>
        <taxon>Metazoa</taxon>
        <taxon>Ecdysozoa</taxon>
        <taxon>Arthropoda</taxon>
        <taxon>Hexapoda</taxon>
        <taxon>Insecta</taxon>
        <taxon>Pterygota</taxon>
        <taxon>Neoptera</taxon>
        <taxon>Endopterygota</taxon>
        <taxon>Lepidoptera</taxon>
        <taxon>Glossata</taxon>
        <taxon>Ditrysia</taxon>
        <taxon>Tineoidea</taxon>
        <taxon>Psychidae</taxon>
        <taxon>Oiketicinae</taxon>
        <taxon>Eumeta</taxon>
    </lineage>
</organism>
<dbReference type="Gene3D" id="3.40.50.12780">
    <property type="entry name" value="N-terminal domain of ligase-like"/>
    <property type="match status" value="1"/>
</dbReference>
<keyword evidence="4" id="KW-1185">Reference proteome</keyword>
<dbReference type="OrthoDB" id="2962993at2759"/>
<evidence type="ECO:0000256" key="1">
    <source>
        <dbReference type="ARBA" id="ARBA00006432"/>
    </source>
</evidence>
<feature type="domain" description="AMP-binding enzyme C-terminal" evidence="2">
    <location>
        <begin position="181"/>
        <end position="255"/>
    </location>
</feature>
<dbReference type="Pfam" id="PF13193">
    <property type="entry name" value="AMP-binding_C"/>
    <property type="match status" value="1"/>
</dbReference>
<dbReference type="InterPro" id="IPR045851">
    <property type="entry name" value="AMP-bd_C_sf"/>
</dbReference>
<dbReference type="STRING" id="151549.A0A4C1V814"/>
<comment type="caution">
    <text evidence="3">The sequence shown here is derived from an EMBL/GenBank/DDBJ whole genome shotgun (WGS) entry which is preliminary data.</text>
</comment>
<protein>
    <submittedName>
        <fullName evidence="3">Acyl-CoA synthetase family member 3, mitochondrial</fullName>
    </submittedName>
</protein>
<evidence type="ECO:0000313" key="4">
    <source>
        <dbReference type="Proteomes" id="UP000299102"/>
    </source>
</evidence>
<proteinExistence type="inferred from homology"/>
<reference evidence="3 4" key="1">
    <citation type="journal article" date="2019" name="Commun. Biol.">
        <title>The bagworm genome reveals a unique fibroin gene that provides high tensile strength.</title>
        <authorList>
            <person name="Kono N."/>
            <person name="Nakamura H."/>
            <person name="Ohtoshi R."/>
            <person name="Tomita M."/>
            <person name="Numata K."/>
            <person name="Arakawa K."/>
        </authorList>
    </citation>
    <scope>NUCLEOTIDE SEQUENCE [LARGE SCALE GENOMIC DNA]</scope>
</reference>
<dbReference type="GO" id="GO:0006631">
    <property type="term" value="P:fatty acid metabolic process"/>
    <property type="evidence" value="ECO:0007669"/>
    <property type="project" value="TreeGrafter"/>
</dbReference>
<dbReference type="EMBL" id="BGZK01000285">
    <property type="protein sequence ID" value="GBP34154.1"/>
    <property type="molecule type" value="Genomic_DNA"/>
</dbReference>
<evidence type="ECO:0000313" key="3">
    <source>
        <dbReference type="EMBL" id="GBP34154.1"/>
    </source>
</evidence>
<dbReference type="InterPro" id="IPR025110">
    <property type="entry name" value="AMP-bd_C"/>
</dbReference>
<gene>
    <name evidence="3" type="primary">Acsf3</name>
    <name evidence="3" type="ORF">EVAR_30705_1</name>
</gene>
<dbReference type="AlphaFoldDB" id="A0A4C1V814"/>
<dbReference type="PANTHER" id="PTHR43201:SF8">
    <property type="entry name" value="ACYL-COA SYNTHETASE FAMILY MEMBER 3"/>
    <property type="match status" value="1"/>
</dbReference>
<accession>A0A4C1V814</accession>
<comment type="similarity">
    <text evidence="1">Belongs to the ATP-dependent AMP-binding enzyme family.</text>
</comment>
<dbReference type="Gene3D" id="3.30.300.30">
    <property type="match status" value="1"/>
</dbReference>